<dbReference type="PROSITE" id="PS50977">
    <property type="entry name" value="HTH_TETR_2"/>
    <property type="match status" value="1"/>
</dbReference>
<evidence type="ECO:0000256" key="2">
    <source>
        <dbReference type="ARBA" id="ARBA00023015"/>
    </source>
</evidence>
<keyword evidence="3 5" id="KW-0238">DNA-binding</keyword>
<keyword evidence="8" id="KW-1185">Reference proteome</keyword>
<dbReference type="GO" id="GO:0003700">
    <property type="term" value="F:DNA-binding transcription factor activity"/>
    <property type="evidence" value="ECO:0007669"/>
    <property type="project" value="TreeGrafter"/>
</dbReference>
<keyword evidence="1" id="KW-0678">Repressor</keyword>
<evidence type="ECO:0000313" key="8">
    <source>
        <dbReference type="Proteomes" id="UP000252167"/>
    </source>
</evidence>
<evidence type="ECO:0000313" key="7">
    <source>
        <dbReference type="EMBL" id="RBM01132.1"/>
    </source>
</evidence>
<evidence type="ECO:0000256" key="1">
    <source>
        <dbReference type="ARBA" id="ARBA00022491"/>
    </source>
</evidence>
<feature type="DNA-binding region" description="H-T-H motif" evidence="5">
    <location>
        <begin position="39"/>
        <end position="58"/>
    </location>
</feature>
<keyword evidence="4" id="KW-0804">Transcription</keyword>
<dbReference type="PRINTS" id="PR00455">
    <property type="entry name" value="HTHTETR"/>
</dbReference>
<accession>A0A365YEQ8</accession>
<dbReference type="InterPro" id="IPR050109">
    <property type="entry name" value="HTH-type_TetR-like_transc_reg"/>
</dbReference>
<dbReference type="InterPro" id="IPR001647">
    <property type="entry name" value="HTH_TetR"/>
</dbReference>
<comment type="caution">
    <text evidence="7">The sequence shown here is derived from an EMBL/GenBank/DDBJ whole genome shotgun (WGS) entry which is preliminary data.</text>
</comment>
<dbReference type="EMBL" id="POAF01000004">
    <property type="protein sequence ID" value="RBM01132.1"/>
    <property type="molecule type" value="Genomic_DNA"/>
</dbReference>
<keyword evidence="2" id="KW-0805">Transcription regulation</keyword>
<evidence type="ECO:0000256" key="4">
    <source>
        <dbReference type="ARBA" id="ARBA00023163"/>
    </source>
</evidence>
<evidence type="ECO:0000256" key="5">
    <source>
        <dbReference type="PROSITE-ProRule" id="PRU00335"/>
    </source>
</evidence>
<dbReference type="Gene3D" id="1.10.357.10">
    <property type="entry name" value="Tetracycline Repressor, domain 2"/>
    <property type="match status" value="1"/>
</dbReference>
<proteinExistence type="predicted"/>
<sequence length="229" mass="24986">MSSTPHRVAGRPATPILTQQRIVEAAFSLLDEGGAEDFSMGKLARSLGVRTPALYNHVDNRQHLINLMRRDMIRSIDQSLIAELPWPEALLHFGQLFRDALLRVPAAVELIVATPITEESESGLIYEELGGILRRAGVAVPRILMIMIAFESLVVGAALDIVAPGAHVAVVPEGDSGARQTRHVEVLELGEKFARQARSTVSEQSFDFGLRAIIAAVEREVGQRDHVGM</sequence>
<dbReference type="Pfam" id="PF02909">
    <property type="entry name" value="TetR_C_1"/>
    <property type="match status" value="1"/>
</dbReference>
<reference evidence="7 8" key="1">
    <citation type="submission" date="2018-01" db="EMBL/GenBank/DDBJ databases">
        <title>Glutamicibacter soli strain NHPC-3 Whole genome sequence and assembly.</title>
        <authorList>
            <person name="Choudhury P."/>
            <person name="Gupta D."/>
            <person name="Sengupta K."/>
            <person name="Jawed A."/>
            <person name="Sultana N."/>
            <person name="Saha P."/>
        </authorList>
    </citation>
    <scope>NUCLEOTIDE SEQUENCE [LARGE SCALE GENOMIC DNA]</scope>
    <source>
        <strain evidence="7 8">NHPC-3</strain>
    </source>
</reference>
<feature type="domain" description="HTH tetR-type" evidence="6">
    <location>
        <begin position="16"/>
        <end position="76"/>
    </location>
</feature>
<gene>
    <name evidence="7" type="ORF">C1H84_10115</name>
</gene>
<dbReference type="InterPro" id="IPR003012">
    <property type="entry name" value="Tet_transcr_reg_TetR"/>
</dbReference>
<dbReference type="PRINTS" id="PR00400">
    <property type="entry name" value="TETREPRESSOR"/>
</dbReference>
<dbReference type="InterPro" id="IPR036271">
    <property type="entry name" value="Tet_transcr_reg_TetR-rel_C_sf"/>
</dbReference>
<dbReference type="PANTHER" id="PTHR30055:SF151">
    <property type="entry name" value="TRANSCRIPTIONAL REGULATORY PROTEIN"/>
    <property type="match status" value="1"/>
</dbReference>
<dbReference type="GO" id="GO:0000976">
    <property type="term" value="F:transcription cis-regulatory region binding"/>
    <property type="evidence" value="ECO:0007669"/>
    <property type="project" value="TreeGrafter"/>
</dbReference>
<dbReference type="GO" id="GO:0046677">
    <property type="term" value="P:response to antibiotic"/>
    <property type="evidence" value="ECO:0007669"/>
    <property type="project" value="InterPro"/>
</dbReference>
<dbReference type="PANTHER" id="PTHR30055">
    <property type="entry name" value="HTH-TYPE TRANSCRIPTIONAL REGULATOR RUTR"/>
    <property type="match status" value="1"/>
</dbReference>
<evidence type="ECO:0000259" key="6">
    <source>
        <dbReference type="PROSITE" id="PS50977"/>
    </source>
</evidence>
<dbReference type="RefSeq" id="WP_113607329.1">
    <property type="nucleotide sequence ID" value="NZ_JBNBOD010000001.1"/>
</dbReference>
<dbReference type="Pfam" id="PF00440">
    <property type="entry name" value="TetR_N"/>
    <property type="match status" value="1"/>
</dbReference>
<dbReference type="InterPro" id="IPR009057">
    <property type="entry name" value="Homeodomain-like_sf"/>
</dbReference>
<dbReference type="AlphaFoldDB" id="A0A365YEQ8"/>
<dbReference type="GO" id="GO:0045892">
    <property type="term" value="P:negative regulation of DNA-templated transcription"/>
    <property type="evidence" value="ECO:0007669"/>
    <property type="project" value="InterPro"/>
</dbReference>
<organism evidence="7 8">
    <name type="scientific">Glutamicibacter soli</name>
    <dbReference type="NCBI Taxonomy" id="453836"/>
    <lineage>
        <taxon>Bacteria</taxon>
        <taxon>Bacillati</taxon>
        <taxon>Actinomycetota</taxon>
        <taxon>Actinomycetes</taxon>
        <taxon>Micrococcales</taxon>
        <taxon>Micrococcaceae</taxon>
        <taxon>Glutamicibacter</taxon>
    </lineage>
</organism>
<protein>
    <recommendedName>
        <fullName evidence="6">HTH tetR-type domain-containing protein</fullName>
    </recommendedName>
</protein>
<name>A0A365YEQ8_9MICC</name>
<dbReference type="InterPro" id="IPR004111">
    <property type="entry name" value="Repressor_TetR_C"/>
</dbReference>
<dbReference type="Proteomes" id="UP000252167">
    <property type="component" value="Unassembled WGS sequence"/>
</dbReference>
<evidence type="ECO:0000256" key="3">
    <source>
        <dbReference type="ARBA" id="ARBA00023125"/>
    </source>
</evidence>
<dbReference type="SUPFAM" id="SSF48498">
    <property type="entry name" value="Tetracyclin repressor-like, C-terminal domain"/>
    <property type="match status" value="1"/>
</dbReference>
<dbReference type="SUPFAM" id="SSF46689">
    <property type="entry name" value="Homeodomain-like"/>
    <property type="match status" value="1"/>
</dbReference>